<dbReference type="InterPro" id="IPR036890">
    <property type="entry name" value="HATPase_C_sf"/>
</dbReference>
<dbReference type="CDD" id="cd16917">
    <property type="entry name" value="HATPase_UhpB-NarQ-NarX-like"/>
    <property type="match status" value="1"/>
</dbReference>
<evidence type="ECO:0000256" key="2">
    <source>
        <dbReference type="ARBA" id="ARBA00012438"/>
    </source>
</evidence>
<comment type="catalytic activity">
    <reaction evidence="1">
        <text>ATP + protein L-histidine = ADP + protein N-phospho-L-histidine.</text>
        <dbReference type="EC" id="2.7.13.3"/>
    </reaction>
</comment>
<keyword evidence="5" id="KW-0547">Nucleotide-binding</keyword>
<dbReference type="GO" id="GO:0016301">
    <property type="term" value="F:kinase activity"/>
    <property type="evidence" value="ECO:0007669"/>
    <property type="project" value="UniProtKB-KW"/>
</dbReference>
<evidence type="ECO:0000313" key="11">
    <source>
        <dbReference type="Proteomes" id="UP001598448"/>
    </source>
</evidence>
<dbReference type="InterPro" id="IPR011712">
    <property type="entry name" value="Sig_transdc_His_kin_sub3_dim/P"/>
</dbReference>
<dbReference type="Gene3D" id="3.30.565.10">
    <property type="entry name" value="Histidine kinase-like ATPase, C-terminal domain"/>
    <property type="match status" value="1"/>
</dbReference>
<feature type="domain" description="Histidine kinase" evidence="9">
    <location>
        <begin position="276"/>
        <end position="362"/>
    </location>
</feature>
<comment type="caution">
    <text evidence="10">The sequence shown here is derived from an EMBL/GenBank/DDBJ whole genome shotgun (WGS) entry which is preliminary data.</text>
</comment>
<dbReference type="InterPro" id="IPR003594">
    <property type="entry name" value="HATPase_dom"/>
</dbReference>
<protein>
    <recommendedName>
        <fullName evidence="2">histidine kinase</fullName>
        <ecNumber evidence="2">2.7.13.3</ecNumber>
    </recommendedName>
</protein>
<dbReference type="PANTHER" id="PTHR24421:SF10">
    <property type="entry name" value="NITRATE_NITRITE SENSOR PROTEIN NARQ"/>
    <property type="match status" value="1"/>
</dbReference>
<reference evidence="10 11" key="1">
    <citation type="submission" date="2024-09" db="EMBL/GenBank/DDBJ databases">
        <title>The Natural Products Discovery Center: Release of the First 8490 Sequenced Strains for Exploring Actinobacteria Biosynthetic Diversity.</title>
        <authorList>
            <person name="Kalkreuter E."/>
            <person name="Kautsar S.A."/>
            <person name="Yang D."/>
            <person name="Bader C.D."/>
            <person name="Teijaro C.N."/>
            <person name="Fluegel L."/>
            <person name="Davis C.M."/>
            <person name="Simpson J.R."/>
            <person name="Lauterbach L."/>
            <person name="Steele A.D."/>
            <person name="Gui C."/>
            <person name="Meng S."/>
            <person name="Li G."/>
            <person name="Viehrig K."/>
            <person name="Ye F."/>
            <person name="Su P."/>
            <person name="Kiefer A.F."/>
            <person name="Nichols A."/>
            <person name="Cepeda A.J."/>
            <person name="Yan W."/>
            <person name="Fan B."/>
            <person name="Jiang Y."/>
            <person name="Adhikari A."/>
            <person name="Zheng C.-J."/>
            <person name="Schuster L."/>
            <person name="Cowan T.M."/>
            <person name="Smanski M.J."/>
            <person name="Chevrette M.G."/>
            <person name="De Carvalho L.P.S."/>
            <person name="Shen B."/>
        </authorList>
    </citation>
    <scope>NUCLEOTIDE SEQUENCE [LARGE SCALE GENOMIC DNA]</scope>
    <source>
        <strain evidence="10 11">NPDC058348</strain>
    </source>
</reference>
<dbReference type="EC" id="2.7.13.3" evidence="2"/>
<keyword evidence="11" id="KW-1185">Reference proteome</keyword>
<dbReference type="SMART" id="SM00387">
    <property type="entry name" value="HATPase_c"/>
    <property type="match status" value="1"/>
</dbReference>
<evidence type="ECO:0000259" key="9">
    <source>
        <dbReference type="PROSITE" id="PS50109"/>
    </source>
</evidence>
<keyword evidence="6 10" id="KW-0418">Kinase</keyword>
<evidence type="ECO:0000256" key="8">
    <source>
        <dbReference type="ARBA" id="ARBA00023012"/>
    </source>
</evidence>
<dbReference type="Pfam" id="PF02518">
    <property type="entry name" value="HATPase_c"/>
    <property type="match status" value="1"/>
</dbReference>
<evidence type="ECO:0000256" key="3">
    <source>
        <dbReference type="ARBA" id="ARBA00022553"/>
    </source>
</evidence>
<evidence type="ECO:0000256" key="5">
    <source>
        <dbReference type="ARBA" id="ARBA00022741"/>
    </source>
</evidence>
<dbReference type="SUPFAM" id="SSF55874">
    <property type="entry name" value="ATPase domain of HSP90 chaperone/DNA topoisomerase II/histidine kinase"/>
    <property type="match status" value="1"/>
</dbReference>
<accession>A0ABW6FNF9</accession>
<dbReference type="Proteomes" id="UP001598448">
    <property type="component" value="Unassembled WGS sequence"/>
</dbReference>
<proteinExistence type="predicted"/>
<evidence type="ECO:0000256" key="1">
    <source>
        <dbReference type="ARBA" id="ARBA00000085"/>
    </source>
</evidence>
<dbReference type="RefSeq" id="WP_386714698.1">
    <property type="nucleotide sequence ID" value="NZ_JBHXIJ010000109.1"/>
</dbReference>
<evidence type="ECO:0000256" key="7">
    <source>
        <dbReference type="ARBA" id="ARBA00022840"/>
    </source>
</evidence>
<dbReference type="Pfam" id="PF07730">
    <property type="entry name" value="HisKA_3"/>
    <property type="match status" value="1"/>
</dbReference>
<gene>
    <name evidence="10" type="ORF">ACFWJN_16880</name>
</gene>
<dbReference type="InterPro" id="IPR050482">
    <property type="entry name" value="Sensor_HK_TwoCompSys"/>
</dbReference>
<keyword evidence="8" id="KW-0902">Two-component regulatory system</keyword>
<keyword evidence="4" id="KW-0808">Transferase</keyword>
<organism evidence="10 11">
    <name type="scientific">Streptomyces albidochromogenes</name>
    <dbReference type="NCBI Taxonomy" id="329524"/>
    <lineage>
        <taxon>Bacteria</taxon>
        <taxon>Bacillati</taxon>
        <taxon>Actinomycetota</taxon>
        <taxon>Actinomycetes</taxon>
        <taxon>Kitasatosporales</taxon>
        <taxon>Streptomycetaceae</taxon>
        <taxon>Streptomyces</taxon>
    </lineage>
</organism>
<dbReference type="InterPro" id="IPR005467">
    <property type="entry name" value="His_kinase_dom"/>
</dbReference>
<dbReference type="EMBL" id="JBHXIJ010000109">
    <property type="protein sequence ID" value="MFD5100619.1"/>
    <property type="molecule type" value="Genomic_DNA"/>
</dbReference>
<keyword evidence="7" id="KW-0067">ATP-binding</keyword>
<evidence type="ECO:0000313" key="10">
    <source>
        <dbReference type="EMBL" id="MFD5100619.1"/>
    </source>
</evidence>
<evidence type="ECO:0000256" key="4">
    <source>
        <dbReference type="ARBA" id="ARBA00022679"/>
    </source>
</evidence>
<dbReference type="PANTHER" id="PTHR24421">
    <property type="entry name" value="NITRATE/NITRITE SENSOR PROTEIN NARX-RELATED"/>
    <property type="match status" value="1"/>
</dbReference>
<keyword evidence="3" id="KW-0597">Phosphoprotein</keyword>
<dbReference type="PROSITE" id="PS50109">
    <property type="entry name" value="HIS_KIN"/>
    <property type="match status" value="1"/>
</dbReference>
<sequence>MSCQDALDDRAGSQGSRLAAELLALEPELLDAYRQLLIEQKNPLGMNAEAWLTCREQGRHILAECVHTLRHGTSAPLNPLLTSKTRKLGGARISQGIPPVYSVRAGSLFFKLTLDFLGRVFEGSPGSEHYLMKILPTLQAAITRRLEEGSTGQELFLLDVVRDAAQQGRHGMAREIHDRIGSSASLALRQLELFELTQSSSSPTDVRLSSLKQAILETLYTTRDIVTELRTRSDATRSLQVALCAFVTAMAVEVPAVEVRVGDPEDRLPSALCDDLFLMLRECLRNSLAHASATRVTIDVQVDARHVRATVLDDGVGFSPTTQQGNGLSSLYERAQLLGGGVSITSTPGAGTAVELSVPVTEEDHADDGPRHPAGD</sequence>
<name>A0ABW6FNF9_9ACTN</name>
<evidence type="ECO:0000256" key="6">
    <source>
        <dbReference type="ARBA" id="ARBA00022777"/>
    </source>
</evidence>